<keyword evidence="3" id="KW-1185">Reference proteome</keyword>
<feature type="signal peptide" evidence="1">
    <location>
        <begin position="1"/>
        <end position="17"/>
    </location>
</feature>
<sequence>MKAILLQLLLHCAGALAVVTQQKPLVGVDEVPGHNNATYGPVPKNDQLFAVEFLEIAPTPIIADRVFFVYLRGFLPESKKKELGLVDESLADATLTVCTSVVYPNGRREEPTSVAARLKTTAFADTAHLVIRNDRGDQVDYLPSSGQSDLLLDFQLPKVFLQSGMWTFSVDARLGDQNNTCLFAVEITQWLHGSLQE</sequence>
<feature type="chain" id="PRO_5042492682" evidence="1">
    <location>
        <begin position="18"/>
        <end position="197"/>
    </location>
</feature>
<comment type="caution">
    <text evidence="2">The sequence shown here is derived from an EMBL/GenBank/DDBJ whole genome shotgun (WGS) entry which is preliminary data.</text>
</comment>
<dbReference type="AlphaFoldDB" id="A0AAI8VE41"/>
<evidence type="ECO:0000313" key="2">
    <source>
        <dbReference type="EMBL" id="CAJ2502973.1"/>
    </source>
</evidence>
<protein>
    <submittedName>
        <fullName evidence="2">Uu.00g103670.m01.CDS01</fullName>
    </submittedName>
</protein>
<dbReference type="EMBL" id="CAUWAG010000004">
    <property type="protein sequence ID" value="CAJ2502973.1"/>
    <property type="molecule type" value="Genomic_DNA"/>
</dbReference>
<organism evidence="2 3">
    <name type="scientific">Anthostomella pinea</name>
    <dbReference type="NCBI Taxonomy" id="933095"/>
    <lineage>
        <taxon>Eukaryota</taxon>
        <taxon>Fungi</taxon>
        <taxon>Dikarya</taxon>
        <taxon>Ascomycota</taxon>
        <taxon>Pezizomycotina</taxon>
        <taxon>Sordariomycetes</taxon>
        <taxon>Xylariomycetidae</taxon>
        <taxon>Xylariales</taxon>
        <taxon>Xylariaceae</taxon>
        <taxon>Anthostomella</taxon>
    </lineage>
</organism>
<evidence type="ECO:0000313" key="3">
    <source>
        <dbReference type="Proteomes" id="UP001295740"/>
    </source>
</evidence>
<accession>A0AAI8VE41</accession>
<reference evidence="2" key="1">
    <citation type="submission" date="2023-10" db="EMBL/GenBank/DDBJ databases">
        <authorList>
            <person name="Hackl T."/>
        </authorList>
    </citation>
    <scope>NUCLEOTIDE SEQUENCE</scope>
</reference>
<gene>
    <name evidence="2" type="ORF">KHLLAP_LOCUS3441</name>
</gene>
<keyword evidence="1" id="KW-0732">Signal</keyword>
<name>A0AAI8VE41_9PEZI</name>
<dbReference type="Proteomes" id="UP001295740">
    <property type="component" value="Unassembled WGS sequence"/>
</dbReference>
<proteinExistence type="predicted"/>
<evidence type="ECO:0000256" key="1">
    <source>
        <dbReference type="SAM" id="SignalP"/>
    </source>
</evidence>